<sequence>MPSQTSNIASVAKPATSLGHGHGNGSNGVYCVVI</sequence>
<organism evidence="2 3">
    <name type="scientific">Ophiocordyceps polyrhachis-furcata BCC 54312</name>
    <dbReference type="NCBI Taxonomy" id="1330021"/>
    <lineage>
        <taxon>Eukaryota</taxon>
        <taxon>Fungi</taxon>
        <taxon>Dikarya</taxon>
        <taxon>Ascomycota</taxon>
        <taxon>Pezizomycotina</taxon>
        <taxon>Sordariomycetes</taxon>
        <taxon>Hypocreomycetidae</taxon>
        <taxon>Hypocreales</taxon>
        <taxon>Ophiocordycipitaceae</taxon>
        <taxon>Ophiocordyceps</taxon>
    </lineage>
</organism>
<gene>
    <name evidence="2" type="ORF">L249_1875</name>
</gene>
<reference evidence="2 3" key="1">
    <citation type="journal article" date="2015" name="BMC Genomics">
        <title>Insights from the genome of Ophiocordyceps polyrhachis-furcata to pathogenicity and host specificity in insect fungi.</title>
        <authorList>
            <person name="Wichadakul D."/>
            <person name="Kobmoo N."/>
            <person name="Ingsriswang S."/>
            <person name="Tangphatsornruang S."/>
            <person name="Chantasingh D."/>
            <person name="Luangsa-ard J.J."/>
            <person name="Eurwilaichitr L."/>
        </authorList>
    </citation>
    <scope>NUCLEOTIDE SEQUENCE [LARGE SCALE GENOMIC DNA]</scope>
    <source>
        <strain evidence="2 3">BCC 54312</strain>
    </source>
</reference>
<evidence type="ECO:0000313" key="3">
    <source>
        <dbReference type="Proteomes" id="UP000253664"/>
    </source>
</evidence>
<dbReference type="AlphaFoldDB" id="A0A367LP41"/>
<keyword evidence="3" id="KW-1185">Reference proteome</keyword>
<evidence type="ECO:0000256" key="1">
    <source>
        <dbReference type="SAM" id="MobiDB-lite"/>
    </source>
</evidence>
<feature type="region of interest" description="Disordered" evidence="1">
    <location>
        <begin position="1"/>
        <end position="26"/>
    </location>
</feature>
<dbReference type="EMBL" id="LKCN02000001">
    <property type="protein sequence ID" value="RCI16203.1"/>
    <property type="molecule type" value="Genomic_DNA"/>
</dbReference>
<protein>
    <submittedName>
        <fullName evidence="2">Uncharacterized protein</fullName>
    </submittedName>
</protein>
<comment type="caution">
    <text evidence="2">The sequence shown here is derived from an EMBL/GenBank/DDBJ whole genome shotgun (WGS) entry which is preliminary data.</text>
</comment>
<evidence type="ECO:0000313" key="2">
    <source>
        <dbReference type="EMBL" id="RCI16203.1"/>
    </source>
</evidence>
<proteinExistence type="predicted"/>
<accession>A0A367LP41</accession>
<dbReference type="Proteomes" id="UP000253664">
    <property type="component" value="Unassembled WGS sequence"/>
</dbReference>
<name>A0A367LP41_9HYPO</name>